<dbReference type="AlphaFoldDB" id="A0A1X2EHI3"/>
<reference evidence="5 6" key="1">
    <citation type="submission" date="2016-01" db="EMBL/GenBank/DDBJ databases">
        <title>The new phylogeny of the genus Mycobacterium.</title>
        <authorList>
            <person name="Tarcisio F."/>
            <person name="Conor M."/>
            <person name="Antonella G."/>
            <person name="Elisabetta G."/>
            <person name="Giulia F.S."/>
            <person name="Sara T."/>
            <person name="Anna F."/>
            <person name="Clotilde B."/>
            <person name="Roberto B."/>
            <person name="Veronica D.S."/>
            <person name="Fabio R."/>
            <person name="Monica P."/>
            <person name="Olivier J."/>
            <person name="Enrico T."/>
            <person name="Nicola S."/>
        </authorList>
    </citation>
    <scope>NUCLEOTIDE SEQUENCE [LARGE SCALE GENOMIC DNA]</scope>
    <source>
        <strain evidence="5 6">DSM 44153</strain>
    </source>
</reference>
<sequence length="216" mass="23052">MTGKASATVERDTGTELDALEALTADEFDADDSGGDQRGGDTVAVGEDPQSAPTRRRRLQLRAAVGAAAALIIGLGGLSGYLGWQYHDVRAVQAAAEQARQAAESYAVTLTSIDTRDLDANFDAVLDGATGEFREIYQTSSAKLRQLLIDNQAAGRGVVLDSAIQSAGKDEVKVLLFVDQTVSNTEVPDPRVDRSRIAMTMQRVDGRWKASEVELP</sequence>
<gene>
    <name evidence="5" type="ORF">AWC30_12920</name>
</gene>
<feature type="compositionally biased region" description="Acidic residues" evidence="3">
    <location>
        <begin position="24"/>
        <end position="34"/>
    </location>
</feature>
<dbReference type="STRING" id="1798.AWC30_12920"/>
<keyword evidence="2 4" id="KW-0472">Membrane</keyword>
<evidence type="ECO:0000256" key="4">
    <source>
        <dbReference type="SAM" id="Phobius"/>
    </source>
</evidence>
<dbReference type="EMBL" id="LQPZ01000033">
    <property type="protein sequence ID" value="ORX02108.1"/>
    <property type="molecule type" value="Genomic_DNA"/>
</dbReference>
<dbReference type="OrthoDB" id="5188486at2"/>
<dbReference type="PANTHER" id="PTHR37042">
    <property type="entry name" value="OUTER MEMBRANE PROTEIN RV1973"/>
    <property type="match status" value="1"/>
</dbReference>
<proteinExistence type="predicted"/>
<feature type="region of interest" description="Disordered" evidence="3">
    <location>
        <begin position="1"/>
        <end position="55"/>
    </location>
</feature>
<accession>A0A1X2EHI3</accession>
<comment type="subcellular location">
    <subcellularLocation>
        <location evidence="1">Membrane</location>
    </subcellularLocation>
</comment>
<keyword evidence="4" id="KW-1133">Transmembrane helix</keyword>
<evidence type="ECO:0008006" key="7">
    <source>
        <dbReference type="Google" id="ProtNLM"/>
    </source>
</evidence>
<organism evidence="5 6">
    <name type="scientific">Mycolicibacillus trivialis</name>
    <dbReference type="NCBI Taxonomy" id="1798"/>
    <lineage>
        <taxon>Bacteria</taxon>
        <taxon>Bacillati</taxon>
        <taxon>Actinomycetota</taxon>
        <taxon>Actinomycetes</taxon>
        <taxon>Mycobacteriales</taxon>
        <taxon>Mycobacteriaceae</taxon>
        <taxon>Mycolicibacillus</taxon>
    </lineage>
</organism>
<evidence type="ECO:0000256" key="1">
    <source>
        <dbReference type="ARBA" id="ARBA00004370"/>
    </source>
</evidence>
<comment type="caution">
    <text evidence="5">The sequence shown here is derived from an EMBL/GenBank/DDBJ whole genome shotgun (WGS) entry which is preliminary data.</text>
</comment>
<keyword evidence="6" id="KW-1185">Reference proteome</keyword>
<dbReference type="RefSeq" id="WP_085110598.1">
    <property type="nucleotide sequence ID" value="NZ_JACKSN010000042.1"/>
</dbReference>
<dbReference type="Proteomes" id="UP000193090">
    <property type="component" value="Unassembled WGS sequence"/>
</dbReference>
<dbReference type="GO" id="GO:0016020">
    <property type="term" value="C:membrane"/>
    <property type="evidence" value="ECO:0007669"/>
    <property type="project" value="UniProtKB-SubCell"/>
</dbReference>
<keyword evidence="4" id="KW-0812">Transmembrane</keyword>
<dbReference type="PANTHER" id="PTHR37042:SF4">
    <property type="entry name" value="OUTER MEMBRANE PROTEIN RV1973"/>
    <property type="match status" value="1"/>
</dbReference>
<evidence type="ECO:0000256" key="3">
    <source>
        <dbReference type="SAM" id="MobiDB-lite"/>
    </source>
</evidence>
<evidence type="ECO:0000313" key="6">
    <source>
        <dbReference type="Proteomes" id="UP000193090"/>
    </source>
</evidence>
<evidence type="ECO:0000256" key="2">
    <source>
        <dbReference type="ARBA" id="ARBA00023136"/>
    </source>
</evidence>
<protein>
    <recommendedName>
        <fullName evidence="7">Mce protein</fullName>
    </recommendedName>
</protein>
<name>A0A1X2EHI3_9MYCO</name>
<evidence type="ECO:0000313" key="5">
    <source>
        <dbReference type="EMBL" id="ORX02108.1"/>
    </source>
</evidence>
<feature type="transmembrane region" description="Helical" evidence="4">
    <location>
        <begin position="63"/>
        <end position="84"/>
    </location>
</feature>